<comment type="caution">
    <text evidence="1">The sequence shown here is derived from an EMBL/GenBank/DDBJ whole genome shotgun (WGS) entry which is preliminary data.</text>
</comment>
<organism evidence="1 2">
    <name type="scientific">Allacma fusca</name>
    <dbReference type="NCBI Taxonomy" id="39272"/>
    <lineage>
        <taxon>Eukaryota</taxon>
        <taxon>Metazoa</taxon>
        <taxon>Ecdysozoa</taxon>
        <taxon>Arthropoda</taxon>
        <taxon>Hexapoda</taxon>
        <taxon>Collembola</taxon>
        <taxon>Symphypleona</taxon>
        <taxon>Sminthuridae</taxon>
        <taxon>Allacma</taxon>
    </lineage>
</organism>
<proteinExistence type="predicted"/>
<gene>
    <name evidence="1" type="ORF">AFUS01_LOCUS22436</name>
</gene>
<accession>A0A8J2PDL7</accession>
<sequence length="128" mass="14942">MQFDLASKQIIQDEEGKVKTDAEEVAETWRKYCKKLYAEEEELPDDPRFNTMEEKEPPILLDEVIQAIEYLKNNKAPGPDKVIAEVFKAGSKEVTHQIHNICNLIWLSSKWLEDWVQSTYQWLGINTT</sequence>
<protein>
    <submittedName>
        <fullName evidence="1">Uncharacterized protein</fullName>
    </submittedName>
</protein>
<evidence type="ECO:0000313" key="1">
    <source>
        <dbReference type="EMBL" id="CAG7734027.1"/>
    </source>
</evidence>
<dbReference type="Proteomes" id="UP000708208">
    <property type="component" value="Unassembled WGS sequence"/>
</dbReference>
<dbReference type="AlphaFoldDB" id="A0A8J2PDL7"/>
<dbReference type="OrthoDB" id="6778583at2759"/>
<dbReference type="EMBL" id="CAJVCH010261155">
    <property type="protein sequence ID" value="CAG7734027.1"/>
    <property type="molecule type" value="Genomic_DNA"/>
</dbReference>
<keyword evidence="2" id="KW-1185">Reference proteome</keyword>
<reference evidence="1" key="1">
    <citation type="submission" date="2021-06" db="EMBL/GenBank/DDBJ databases">
        <authorList>
            <person name="Hodson N. C."/>
            <person name="Mongue J. A."/>
            <person name="Jaron S. K."/>
        </authorList>
    </citation>
    <scope>NUCLEOTIDE SEQUENCE</scope>
</reference>
<name>A0A8J2PDL7_9HEXA</name>
<evidence type="ECO:0000313" key="2">
    <source>
        <dbReference type="Proteomes" id="UP000708208"/>
    </source>
</evidence>